<gene>
    <name evidence="2" type="ORF">ACFQ2K_34675</name>
</gene>
<evidence type="ECO:0000313" key="2">
    <source>
        <dbReference type="EMBL" id="MFD0627067.1"/>
    </source>
</evidence>
<sequence>MAPPMEPRDTHRAPRPPSRTREGYGGSSAGPWHSVVLSDLRYSARSLAEAAAEARRPWPQSVRRRVDVYCFPRHNRDRGVSRASALAERRARQRLRARKGAIRRLVNTPAGELALEAVDAIDVPPPNHRHSELWLA</sequence>
<feature type="compositionally biased region" description="Basic and acidic residues" evidence="1">
    <location>
        <begin position="1"/>
        <end position="12"/>
    </location>
</feature>
<protein>
    <submittedName>
        <fullName evidence="2">Uncharacterized protein</fullName>
    </submittedName>
</protein>
<feature type="region of interest" description="Disordered" evidence="1">
    <location>
        <begin position="1"/>
        <end position="32"/>
    </location>
</feature>
<keyword evidence="3" id="KW-1185">Reference proteome</keyword>
<name>A0ABW2X0B4_9ACTN</name>
<evidence type="ECO:0000313" key="3">
    <source>
        <dbReference type="Proteomes" id="UP001596915"/>
    </source>
</evidence>
<evidence type="ECO:0000256" key="1">
    <source>
        <dbReference type="SAM" id="MobiDB-lite"/>
    </source>
</evidence>
<dbReference type="EMBL" id="JBHTGL010000008">
    <property type="protein sequence ID" value="MFD0627067.1"/>
    <property type="molecule type" value="Genomic_DNA"/>
</dbReference>
<reference evidence="3" key="1">
    <citation type="journal article" date="2019" name="Int. J. Syst. Evol. Microbiol.">
        <title>The Global Catalogue of Microorganisms (GCM) 10K type strain sequencing project: providing services to taxonomists for standard genome sequencing and annotation.</title>
        <authorList>
            <consortium name="The Broad Institute Genomics Platform"/>
            <consortium name="The Broad Institute Genome Sequencing Center for Infectious Disease"/>
            <person name="Wu L."/>
            <person name="Ma J."/>
        </authorList>
    </citation>
    <scope>NUCLEOTIDE SEQUENCE [LARGE SCALE GENOMIC DNA]</scope>
    <source>
        <strain evidence="3">JCM 12607</strain>
    </source>
</reference>
<organism evidence="2 3">
    <name type="scientific">Streptomyces sanglieri</name>
    <dbReference type="NCBI Taxonomy" id="193460"/>
    <lineage>
        <taxon>Bacteria</taxon>
        <taxon>Bacillati</taxon>
        <taxon>Actinomycetota</taxon>
        <taxon>Actinomycetes</taxon>
        <taxon>Kitasatosporales</taxon>
        <taxon>Streptomycetaceae</taxon>
        <taxon>Streptomyces</taxon>
    </lineage>
</organism>
<comment type="caution">
    <text evidence="2">The sequence shown here is derived from an EMBL/GenBank/DDBJ whole genome shotgun (WGS) entry which is preliminary data.</text>
</comment>
<dbReference type="Proteomes" id="UP001596915">
    <property type="component" value="Unassembled WGS sequence"/>
</dbReference>
<proteinExistence type="predicted"/>
<accession>A0ABW2X0B4</accession>